<dbReference type="AlphaFoldDB" id="A0A7Z0D1I4"/>
<evidence type="ECO:0000313" key="3">
    <source>
        <dbReference type="EMBL" id="NYI67088.1"/>
    </source>
</evidence>
<evidence type="ECO:0000259" key="2">
    <source>
        <dbReference type="SMART" id="SM00062"/>
    </source>
</evidence>
<comment type="caution">
    <text evidence="3">The sequence shown here is derived from an EMBL/GenBank/DDBJ whole genome shotgun (WGS) entry which is preliminary data.</text>
</comment>
<dbReference type="Gene3D" id="3.40.190.10">
    <property type="entry name" value="Periplasmic binding protein-like II"/>
    <property type="match status" value="2"/>
</dbReference>
<dbReference type="PANTHER" id="PTHR35936">
    <property type="entry name" value="MEMBRANE-BOUND LYTIC MUREIN TRANSGLYCOSYLASE F"/>
    <property type="match status" value="1"/>
</dbReference>
<dbReference type="InterPro" id="IPR001638">
    <property type="entry name" value="Solute-binding_3/MltF_N"/>
</dbReference>
<dbReference type="EMBL" id="JACBZP010000001">
    <property type="protein sequence ID" value="NYI67088.1"/>
    <property type="molecule type" value="Genomic_DNA"/>
</dbReference>
<name>A0A7Z0D1I4_9MICO</name>
<protein>
    <submittedName>
        <fullName evidence="3">Polar amino acid transport system substrate-binding protein</fullName>
    </submittedName>
</protein>
<proteinExistence type="predicted"/>
<dbReference type="SUPFAM" id="SSF53850">
    <property type="entry name" value="Periplasmic binding protein-like II"/>
    <property type="match status" value="1"/>
</dbReference>
<keyword evidence="1" id="KW-0732">Signal</keyword>
<evidence type="ECO:0000313" key="4">
    <source>
        <dbReference type="Proteomes" id="UP000539111"/>
    </source>
</evidence>
<dbReference type="PANTHER" id="PTHR35936:SF17">
    <property type="entry name" value="ARGININE-BINDING EXTRACELLULAR PROTEIN ARTP"/>
    <property type="match status" value="1"/>
</dbReference>
<dbReference type="SMART" id="SM00062">
    <property type="entry name" value="PBPb"/>
    <property type="match status" value="1"/>
</dbReference>
<feature type="domain" description="Solute-binding protein family 3/N-terminal" evidence="2">
    <location>
        <begin position="1"/>
        <end position="197"/>
    </location>
</feature>
<dbReference type="Pfam" id="PF00497">
    <property type="entry name" value="SBP_bac_3"/>
    <property type="match status" value="1"/>
</dbReference>
<reference evidence="3 4" key="1">
    <citation type="submission" date="2020-07" db="EMBL/GenBank/DDBJ databases">
        <title>Sequencing the genomes of 1000 actinobacteria strains.</title>
        <authorList>
            <person name="Klenk H.-P."/>
        </authorList>
    </citation>
    <scope>NUCLEOTIDE SEQUENCE [LARGE SCALE GENOMIC DNA]</scope>
    <source>
        <strain evidence="3 4">DSM 26341</strain>
    </source>
</reference>
<accession>A0A7Z0D1I4</accession>
<evidence type="ECO:0000256" key="1">
    <source>
        <dbReference type="ARBA" id="ARBA00022729"/>
    </source>
</evidence>
<gene>
    <name evidence="3" type="ORF">BJY26_001394</name>
</gene>
<keyword evidence="4" id="KW-1185">Reference proteome</keyword>
<sequence length="211" mass="22648">MLIGKVLGLKPKITGVPIDQVIPGFQADRYDVVVSQFKPTTDRAKVLDFVDYAQSGTTLGLLASNPDKLTPKKLCGHSVGVQKGSSQAVVVLPDLNKKCQKEGQKPVTKKTFRDSTSALLALRSSRVDGVLIDSPVMGYAAKRSNGKVVTAGTLRSNPVSIGTLKGSKLIKPVQKALELLHENGAYEKVFAKWGMKANTVTKFSINAVQKD</sequence>
<dbReference type="Proteomes" id="UP000539111">
    <property type="component" value="Unassembled WGS sequence"/>
</dbReference>
<organism evidence="3 4">
    <name type="scientific">Spelaeicoccus albus</name>
    <dbReference type="NCBI Taxonomy" id="1280376"/>
    <lineage>
        <taxon>Bacteria</taxon>
        <taxon>Bacillati</taxon>
        <taxon>Actinomycetota</taxon>
        <taxon>Actinomycetes</taxon>
        <taxon>Micrococcales</taxon>
        <taxon>Brevibacteriaceae</taxon>
        <taxon>Spelaeicoccus</taxon>
    </lineage>
</organism>